<evidence type="ECO:0000256" key="4">
    <source>
        <dbReference type="ARBA" id="ARBA00023143"/>
    </source>
</evidence>
<feature type="domain" description="Flagellar basal body rod protein N-terminal" evidence="7">
    <location>
        <begin position="7"/>
        <end position="32"/>
    </location>
</feature>
<dbReference type="InterPro" id="IPR019776">
    <property type="entry name" value="Flagellar_basal_body_rod_CS"/>
</dbReference>
<dbReference type="RefSeq" id="WP_289502065.1">
    <property type="nucleotide sequence ID" value="NZ_CP116805.1"/>
</dbReference>
<dbReference type="AlphaFoldDB" id="A0AAF0BKT2"/>
<protein>
    <recommendedName>
        <fullName evidence="3 6">Flagellar basal-body rod protein FlgC</fullName>
    </recommendedName>
</protein>
<feature type="domain" description="Flagellar basal-body/hook protein C-terminal" evidence="8">
    <location>
        <begin position="89"/>
        <end position="132"/>
    </location>
</feature>
<dbReference type="NCBIfam" id="TIGR01395">
    <property type="entry name" value="FlgC"/>
    <property type="match status" value="1"/>
</dbReference>
<dbReference type="InterPro" id="IPR010930">
    <property type="entry name" value="Flg_bb/hook_C_dom"/>
</dbReference>
<reference evidence="9" key="1">
    <citation type="submission" date="2023-01" db="EMBL/GenBank/DDBJ databases">
        <title>The genome sequence of Kordiimonadaceae bacterium 6D33.</title>
        <authorList>
            <person name="Liu Y."/>
        </authorList>
    </citation>
    <scope>NUCLEOTIDE SEQUENCE</scope>
    <source>
        <strain evidence="9">6D33</strain>
    </source>
</reference>
<evidence type="ECO:0000259" key="8">
    <source>
        <dbReference type="Pfam" id="PF06429"/>
    </source>
</evidence>
<keyword evidence="9" id="KW-0969">Cilium</keyword>
<evidence type="ECO:0000259" key="7">
    <source>
        <dbReference type="Pfam" id="PF00460"/>
    </source>
</evidence>
<organism evidence="9 10">
    <name type="scientific">Gimibacter soli</name>
    <dbReference type="NCBI Taxonomy" id="3024400"/>
    <lineage>
        <taxon>Bacteria</taxon>
        <taxon>Pseudomonadati</taxon>
        <taxon>Pseudomonadota</taxon>
        <taxon>Alphaproteobacteria</taxon>
        <taxon>Kordiimonadales</taxon>
        <taxon>Temperatibacteraceae</taxon>
        <taxon>Gimibacter</taxon>
    </lineage>
</organism>
<evidence type="ECO:0000256" key="1">
    <source>
        <dbReference type="ARBA" id="ARBA00004117"/>
    </source>
</evidence>
<gene>
    <name evidence="9" type="primary">flgC</name>
    <name evidence="9" type="ORF">PH603_09180</name>
</gene>
<sequence>MDLNTAMKVSASGLHAQSVRMRVIAENLANQDSVADNAGGAPYRRKLVTFANELDRAMGVNLVSPGRVQYDQSEFGLQYDPGHPAADDAGYIQTTNVNGLVEAMDMSQAQRSYQSNLNALETSRRMASLTLDLMR</sequence>
<keyword evidence="10" id="KW-1185">Reference proteome</keyword>
<evidence type="ECO:0000256" key="2">
    <source>
        <dbReference type="ARBA" id="ARBA00009677"/>
    </source>
</evidence>
<evidence type="ECO:0000256" key="5">
    <source>
        <dbReference type="ARBA" id="ARBA00025933"/>
    </source>
</evidence>
<evidence type="ECO:0000313" key="10">
    <source>
        <dbReference type="Proteomes" id="UP001217500"/>
    </source>
</evidence>
<dbReference type="Proteomes" id="UP001217500">
    <property type="component" value="Chromosome"/>
</dbReference>
<dbReference type="PANTHER" id="PTHR30435">
    <property type="entry name" value="FLAGELLAR PROTEIN"/>
    <property type="match status" value="1"/>
</dbReference>
<dbReference type="EMBL" id="CP116805">
    <property type="protein sequence ID" value="WCL52710.1"/>
    <property type="molecule type" value="Genomic_DNA"/>
</dbReference>
<dbReference type="InterPro" id="IPR001444">
    <property type="entry name" value="Flag_bb_rod_N"/>
</dbReference>
<dbReference type="InterPro" id="IPR006299">
    <property type="entry name" value="FlgC"/>
</dbReference>
<keyword evidence="4 6" id="KW-0975">Bacterial flagellum</keyword>
<keyword evidence="9" id="KW-0282">Flagellum</keyword>
<evidence type="ECO:0000256" key="3">
    <source>
        <dbReference type="ARBA" id="ARBA00017941"/>
    </source>
</evidence>
<name>A0AAF0BKT2_9PROT</name>
<dbReference type="GO" id="GO:0030694">
    <property type="term" value="C:bacterial-type flagellum basal body, rod"/>
    <property type="evidence" value="ECO:0007669"/>
    <property type="project" value="UniProtKB-UniRule"/>
</dbReference>
<comment type="similarity">
    <text evidence="2">Belongs to the flagella basal body rod proteins family.</text>
</comment>
<accession>A0AAF0BKT2</accession>
<comment type="subcellular location">
    <subcellularLocation>
        <location evidence="1 6">Bacterial flagellum basal body</location>
    </subcellularLocation>
</comment>
<evidence type="ECO:0000256" key="6">
    <source>
        <dbReference type="RuleBase" id="RU362062"/>
    </source>
</evidence>
<dbReference type="GO" id="GO:0071978">
    <property type="term" value="P:bacterial-type flagellum-dependent swarming motility"/>
    <property type="evidence" value="ECO:0007669"/>
    <property type="project" value="TreeGrafter"/>
</dbReference>
<proteinExistence type="inferred from homology"/>
<dbReference type="Pfam" id="PF00460">
    <property type="entry name" value="Flg_bb_rod"/>
    <property type="match status" value="1"/>
</dbReference>
<comment type="subunit">
    <text evidence="5 6">The basal body constitutes a major portion of the flagellar organelle and consists of four rings (L,P,S, and M) mounted on a central rod. The rod consists of about 26 subunits of FlgG in the distal portion, and FlgB, FlgC and FlgF are thought to build up the proximal portion of the rod with about 6 subunits each.</text>
</comment>
<dbReference type="Pfam" id="PF06429">
    <property type="entry name" value="Flg_bbr_C"/>
    <property type="match status" value="1"/>
</dbReference>
<dbReference type="PANTHER" id="PTHR30435:SF2">
    <property type="entry name" value="FLAGELLAR BASAL-BODY ROD PROTEIN FLGC"/>
    <property type="match status" value="1"/>
</dbReference>
<dbReference type="KEGG" id="gso:PH603_09180"/>
<evidence type="ECO:0000313" key="9">
    <source>
        <dbReference type="EMBL" id="WCL52710.1"/>
    </source>
</evidence>
<keyword evidence="9" id="KW-0966">Cell projection</keyword>
<dbReference type="PROSITE" id="PS00588">
    <property type="entry name" value="FLAGELLA_BB_ROD"/>
    <property type="match status" value="1"/>
</dbReference>